<dbReference type="CDD" id="cd10912">
    <property type="entry name" value="PIN_YacP-like"/>
    <property type="match status" value="1"/>
</dbReference>
<dbReference type="Pfam" id="PF05991">
    <property type="entry name" value="NYN_YacP"/>
    <property type="match status" value="1"/>
</dbReference>
<name>A0ABT9XJB1_9BACL</name>
<dbReference type="InterPro" id="IPR010298">
    <property type="entry name" value="YacP-like"/>
</dbReference>
<dbReference type="RefSeq" id="WP_274457428.1">
    <property type="nucleotide sequence ID" value="NZ_CP067097.1"/>
</dbReference>
<dbReference type="PANTHER" id="PTHR34547:SF1">
    <property type="entry name" value="YACP-LIKE NYN DOMAIN PROTEIN"/>
    <property type="match status" value="1"/>
</dbReference>
<accession>A0ABT9XJB1</accession>
<dbReference type="Proteomes" id="UP001232973">
    <property type="component" value="Unassembled WGS sequence"/>
</dbReference>
<keyword evidence="2" id="KW-1185">Reference proteome</keyword>
<organism evidence="1 2">
    <name type="scientific">Alicyclobacillus cycloheptanicus</name>
    <dbReference type="NCBI Taxonomy" id="1457"/>
    <lineage>
        <taxon>Bacteria</taxon>
        <taxon>Bacillati</taxon>
        <taxon>Bacillota</taxon>
        <taxon>Bacilli</taxon>
        <taxon>Bacillales</taxon>
        <taxon>Alicyclobacillaceae</taxon>
        <taxon>Alicyclobacillus</taxon>
    </lineage>
</organism>
<gene>
    <name evidence="1" type="ORF">J2S03_002250</name>
</gene>
<reference evidence="1 2" key="1">
    <citation type="submission" date="2023-07" db="EMBL/GenBank/DDBJ databases">
        <title>Genomic Encyclopedia of Type Strains, Phase IV (KMG-IV): sequencing the most valuable type-strain genomes for metagenomic binning, comparative biology and taxonomic classification.</title>
        <authorList>
            <person name="Goeker M."/>
        </authorList>
    </citation>
    <scope>NUCLEOTIDE SEQUENCE [LARGE SCALE GENOMIC DNA]</scope>
    <source>
        <strain evidence="1 2">DSM 4006</strain>
    </source>
</reference>
<proteinExistence type="predicted"/>
<dbReference type="EMBL" id="JAUSTP010000018">
    <property type="protein sequence ID" value="MDQ0190386.1"/>
    <property type="molecule type" value="Genomic_DNA"/>
</dbReference>
<sequence>MKSSGSGGKHRRADQCVIVDGYNVIGRQLKGALTDAKDLESARAWLLEQAAEYRAFTGDDVIVVYDAHRQRGKGAAVTEKGVRVIYTPRHETADDRIERLVYDLRDQYRQLIVATSDRAEQQVAFGGGALRISADEWLQRLAAVKQQIGQAVQRRNEQTELETGRIADAIRQDVEKILEKWRRQ</sequence>
<evidence type="ECO:0000313" key="2">
    <source>
        <dbReference type="Proteomes" id="UP001232973"/>
    </source>
</evidence>
<evidence type="ECO:0000313" key="1">
    <source>
        <dbReference type="EMBL" id="MDQ0190386.1"/>
    </source>
</evidence>
<protein>
    <submittedName>
        <fullName evidence="1">RNA-binding protein with PIN domain</fullName>
    </submittedName>
</protein>
<dbReference type="PANTHER" id="PTHR34547">
    <property type="entry name" value="YACP-LIKE NYN DOMAIN PROTEIN"/>
    <property type="match status" value="1"/>
</dbReference>
<comment type="caution">
    <text evidence="1">The sequence shown here is derived from an EMBL/GenBank/DDBJ whole genome shotgun (WGS) entry which is preliminary data.</text>
</comment>